<dbReference type="InterPro" id="IPR045217">
    <property type="entry name" value="PNPLA8-like"/>
</dbReference>
<feature type="domain" description="PNPLA" evidence="6">
    <location>
        <begin position="445"/>
        <end position="617"/>
    </location>
</feature>
<evidence type="ECO:0000256" key="5">
    <source>
        <dbReference type="SAM" id="MobiDB-lite"/>
    </source>
</evidence>
<protein>
    <submittedName>
        <fullName evidence="7">Patatin like phospholipase domain containing 8</fullName>
    </submittedName>
</protein>
<evidence type="ECO:0000313" key="8">
    <source>
        <dbReference type="Proteomes" id="UP000585614"/>
    </source>
</evidence>
<sequence length="720" mass="81703">MSISLTIDIYIYLLSNARSLCGKQKSKQLHFLCSPKHHWRISHINLQRGFHTSKVRCKWTKSEAHSCSKHCYTPSNDGLHIGILKLSTSAPKGLTKVSIHMSRIKSTLNSVSKAVFGNQNEMISRLAQFMPSPRILRKVSDNDWLKQKNIKQTIKSLKKYSDKSAEKSSFPEKQSHIIDKDEDTSKQSLFHDSNSITTKFGESFYFLSNQINSYFKREEKMSQKKENKHFQDKSELEDKKVEEEKSSSPDPGVLNDKKLDSESSLCTVDKPKNGTPEVLPVSTKQSIANFLSRPTEGMQALVGGYIGGLVPKLKYESKSQSEEQEETTKAEHAVSKDKNAEEKKRLSLQREKIIARVSIDNRTRALVQALRRTTDPKLCINRVEELTFHLLEFPEGKGVAVKEKIIPYLLRLRQIKDETLQAAVREILALIGYVDPVKGRGIRILTIDGGGTRGLVALQTLRKLVELTQKPVHQLFDYICGVSTGAILAFMLGLFHMPLDECEELYRKLGTDVFSQNVIVGTVKMSWSHAFYDSQTWENILKDRMGSSLMIETARNPTCPKVAADGGLLLNNPSALAMHECKCLWPDVPLECIVSLGTGRYESDVKNTMTYTSLKTKLSNVINSATDTEEVHIMLDGLLPPDTYFRFNPVMCENIPLDESRNEKLDQLQLEGLKYIERNEEKMKKLAKILSQEKTTLQKINDWIKLKTDMYEGLPFFSKL</sequence>
<evidence type="ECO:0000256" key="4">
    <source>
        <dbReference type="PROSITE-ProRule" id="PRU01161"/>
    </source>
</evidence>
<feature type="region of interest" description="Disordered" evidence="5">
    <location>
        <begin position="218"/>
        <end position="277"/>
    </location>
</feature>
<dbReference type="Proteomes" id="UP000585614">
    <property type="component" value="Unassembled WGS sequence"/>
</dbReference>
<feature type="region of interest" description="Disordered" evidence="5">
    <location>
        <begin position="161"/>
        <end position="184"/>
    </location>
</feature>
<feature type="active site" description="Proton acceptor" evidence="4">
    <location>
        <position position="604"/>
    </location>
</feature>
<dbReference type="GO" id="GO:0016042">
    <property type="term" value="P:lipid catabolic process"/>
    <property type="evidence" value="ECO:0007669"/>
    <property type="project" value="UniProtKB-UniRule"/>
</dbReference>
<dbReference type="Gene3D" id="3.40.1090.10">
    <property type="entry name" value="Cytosolic phospholipase A2 catalytic domain"/>
    <property type="match status" value="2"/>
</dbReference>
<reference evidence="7 8" key="1">
    <citation type="journal article" date="2020" name="Nature">
        <title>Six reference-quality genomes reveal evolution of bat adaptations.</title>
        <authorList>
            <person name="Jebb D."/>
            <person name="Huang Z."/>
            <person name="Pippel M."/>
            <person name="Hughes G.M."/>
            <person name="Lavrichenko K."/>
            <person name="Devanna P."/>
            <person name="Winkler S."/>
            <person name="Jermiin L.S."/>
            <person name="Skirmuntt E.C."/>
            <person name="Katzourakis A."/>
            <person name="Burkitt-Gray L."/>
            <person name="Ray D.A."/>
            <person name="Sullivan K.A.M."/>
            <person name="Roscito J.G."/>
            <person name="Kirilenko B.M."/>
            <person name="Davalos L.M."/>
            <person name="Corthals A.P."/>
            <person name="Power M.L."/>
            <person name="Jones G."/>
            <person name="Ransome R.D."/>
            <person name="Dechmann D.K.N."/>
            <person name="Locatelli A.G."/>
            <person name="Puechmaille S.J."/>
            <person name="Fedrigo O."/>
            <person name="Jarvis E.D."/>
            <person name="Hiller M."/>
            <person name="Vernes S.C."/>
            <person name="Myers E.W."/>
            <person name="Teeling E.C."/>
        </authorList>
    </citation>
    <scope>NUCLEOTIDE SEQUENCE [LARGE SCALE GENOMIC DNA]</scope>
    <source>
        <strain evidence="7">MRhiFer1</strain>
        <tissue evidence="7">Lung</tissue>
    </source>
</reference>
<dbReference type="PANTHER" id="PTHR24185">
    <property type="entry name" value="CALCIUM-INDEPENDENT PHOSPHOLIPASE A2-GAMMA"/>
    <property type="match status" value="1"/>
</dbReference>
<keyword evidence="1 4" id="KW-0378">Hydrolase</keyword>
<comment type="caution">
    <text evidence="4">Lacks conserved residue(s) required for the propagation of feature annotation.</text>
</comment>
<dbReference type="GO" id="GO:0047499">
    <property type="term" value="F:calcium-independent phospholipase A2 activity"/>
    <property type="evidence" value="ECO:0007669"/>
    <property type="project" value="TreeGrafter"/>
</dbReference>
<feature type="compositionally biased region" description="Basic and acidic residues" evidence="5">
    <location>
        <begin position="218"/>
        <end position="247"/>
    </location>
</feature>
<dbReference type="EMBL" id="JACAGC010000019">
    <property type="protein sequence ID" value="KAF6301997.1"/>
    <property type="molecule type" value="Genomic_DNA"/>
</dbReference>
<evidence type="ECO:0000256" key="2">
    <source>
        <dbReference type="ARBA" id="ARBA00022963"/>
    </source>
</evidence>
<comment type="caution">
    <text evidence="7">The sequence shown here is derived from an EMBL/GenBank/DDBJ whole genome shotgun (WGS) entry which is preliminary data.</text>
</comment>
<organism evidence="7 8">
    <name type="scientific">Rhinolophus ferrumequinum</name>
    <name type="common">Greater horseshoe bat</name>
    <dbReference type="NCBI Taxonomy" id="59479"/>
    <lineage>
        <taxon>Eukaryota</taxon>
        <taxon>Metazoa</taxon>
        <taxon>Chordata</taxon>
        <taxon>Craniata</taxon>
        <taxon>Vertebrata</taxon>
        <taxon>Euteleostomi</taxon>
        <taxon>Mammalia</taxon>
        <taxon>Eutheria</taxon>
        <taxon>Laurasiatheria</taxon>
        <taxon>Chiroptera</taxon>
        <taxon>Yinpterochiroptera</taxon>
        <taxon>Rhinolophoidea</taxon>
        <taxon>Rhinolophidae</taxon>
        <taxon>Rhinolophinae</taxon>
        <taxon>Rhinolophus</taxon>
    </lineage>
</organism>
<evidence type="ECO:0000259" key="6">
    <source>
        <dbReference type="PROSITE" id="PS51635"/>
    </source>
</evidence>
<dbReference type="GO" id="GO:0019369">
    <property type="term" value="P:arachidonate metabolic process"/>
    <property type="evidence" value="ECO:0007669"/>
    <property type="project" value="TreeGrafter"/>
</dbReference>
<accession>A0A7J7TNM3</accession>
<feature type="active site" description="Nucleophile" evidence="4">
    <location>
        <position position="483"/>
    </location>
</feature>
<dbReference type="PROSITE" id="PS51635">
    <property type="entry name" value="PNPLA"/>
    <property type="match status" value="1"/>
</dbReference>
<keyword evidence="2 4" id="KW-0442">Lipid degradation</keyword>
<gene>
    <name evidence="7" type="ORF">mRhiFer1_013265</name>
</gene>
<dbReference type="InterPro" id="IPR016035">
    <property type="entry name" value="Acyl_Trfase/lysoPLipase"/>
</dbReference>
<dbReference type="SUPFAM" id="SSF52151">
    <property type="entry name" value="FabD/lysophospholipase-like"/>
    <property type="match status" value="1"/>
</dbReference>
<dbReference type="InterPro" id="IPR002641">
    <property type="entry name" value="PNPLA_dom"/>
</dbReference>
<dbReference type="GO" id="GO:0016020">
    <property type="term" value="C:membrane"/>
    <property type="evidence" value="ECO:0007669"/>
    <property type="project" value="TreeGrafter"/>
</dbReference>
<name>A0A7J7TNM3_RHIFE</name>
<evidence type="ECO:0000256" key="1">
    <source>
        <dbReference type="ARBA" id="ARBA00022801"/>
    </source>
</evidence>
<feature type="short sequence motif" description="GXGXXG" evidence="4">
    <location>
        <begin position="449"/>
        <end position="454"/>
    </location>
</feature>
<dbReference type="Pfam" id="PF01734">
    <property type="entry name" value="Patatin"/>
    <property type="match status" value="1"/>
</dbReference>
<feature type="region of interest" description="Disordered" evidence="5">
    <location>
        <begin position="317"/>
        <end position="343"/>
    </location>
</feature>
<feature type="short sequence motif" description="GXSXG" evidence="4">
    <location>
        <begin position="481"/>
        <end position="485"/>
    </location>
</feature>
<keyword evidence="3 4" id="KW-0443">Lipid metabolism</keyword>
<dbReference type="AlphaFoldDB" id="A0A7J7TNM3"/>
<evidence type="ECO:0000256" key="3">
    <source>
        <dbReference type="ARBA" id="ARBA00023098"/>
    </source>
</evidence>
<dbReference type="CDD" id="cd07211">
    <property type="entry name" value="Pat_PNPLA8"/>
    <property type="match status" value="1"/>
</dbReference>
<proteinExistence type="predicted"/>
<evidence type="ECO:0000313" key="7">
    <source>
        <dbReference type="EMBL" id="KAF6301997.1"/>
    </source>
</evidence>
<dbReference type="PANTHER" id="PTHR24185:SF1">
    <property type="entry name" value="CALCIUM-INDEPENDENT PHOSPHOLIPASE A2-GAMMA"/>
    <property type="match status" value="1"/>
</dbReference>